<dbReference type="AlphaFoldDB" id="A0A0R1QVT2"/>
<comment type="caution">
    <text evidence="2">The sequence shown here is derived from an EMBL/GenBank/DDBJ whole genome shotgun (WGS) entry which is preliminary data.</text>
</comment>
<feature type="transmembrane region" description="Helical" evidence="1">
    <location>
        <begin position="135"/>
        <end position="157"/>
    </location>
</feature>
<evidence type="ECO:0000313" key="3">
    <source>
        <dbReference type="Proteomes" id="UP000051835"/>
    </source>
</evidence>
<dbReference type="RefSeq" id="WP_056964055.1">
    <property type="nucleotide sequence ID" value="NZ_AZFC01000015.1"/>
</dbReference>
<sequence>MHIIKQTAIVISIEMHKIFRAGFIPISAAAFLFLLLVKHGQNWADFTNSGLMFIVALIGLVGFGALSSWVFAQEFTAQTFKDLLALPISRKTIIAGKMLAIELSELAITVLEVLLLLGTGWLWLRTPIPAGQWHLITLVVPRTFVYNVLLSLVWPFIASLTRSVLVPTALSFATMIVAVMFAGQAVGQYIPWVIPSYDLANPGFSSSIGYLLIVFIGLIGIYGTIYVWTVKDQR</sequence>
<protein>
    <recommendedName>
        <fullName evidence="4">ABC transporter permease</fullName>
    </recommendedName>
</protein>
<evidence type="ECO:0000313" key="2">
    <source>
        <dbReference type="EMBL" id="KRL48861.1"/>
    </source>
</evidence>
<dbReference type="PATRIC" id="fig|1423805.4.peg.1363"/>
<feature type="transmembrane region" description="Helical" evidence="1">
    <location>
        <begin position="164"/>
        <end position="187"/>
    </location>
</feature>
<evidence type="ECO:0008006" key="4">
    <source>
        <dbReference type="Google" id="ProtNLM"/>
    </source>
</evidence>
<reference evidence="2 3" key="1">
    <citation type="journal article" date="2015" name="Genome Announc.">
        <title>Expanding the biotechnology potential of lactobacilli through comparative genomics of 213 strains and associated genera.</title>
        <authorList>
            <person name="Sun Z."/>
            <person name="Harris H.M."/>
            <person name="McCann A."/>
            <person name="Guo C."/>
            <person name="Argimon S."/>
            <person name="Zhang W."/>
            <person name="Yang X."/>
            <person name="Jeffery I.B."/>
            <person name="Cooney J.C."/>
            <person name="Kagawa T.F."/>
            <person name="Liu W."/>
            <person name="Song Y."/>
            <person name="Salvetti E."/>
            <person name="Wrobel A."/>
            <person name="Rasinkangas P."/>
            <person name="Parkhill J."/>
            <person name="Rea M.C."/>
            <person name="O'Sullivan O."/>
            <person name="Ritari J."/>
            <person name="Douillard F.P."/>
            <person name="Paul Ross R."/>
            <person name="Yang R."/>
            <person name="Briner A.E."/>
            <person name="Felis G.E."/>
            <person name="de Vos W.M."/>
            <person name="Barrangou R."/>
            <person name="Klaenhammer T.R."/>
            <person name="Caufield P.W."/>
            <person name="Cui Y."/>
            <person name="Zhang H."/>
            <person name="O'Toole P.W."/>
        </authorList>
    </citation>
    <scope>NUCLEOTIDE SEQUENCE [LARGE SCALE GENOMIC DNA]</scope>
    <source>
        <strain evidence="2 3">DSM 15429</strain>
    </source>
</reference>
<gene>
    <name evidence="2" type="ORF">FD37_GL001329</name>
</gene>
<keyword evidence="1" id="KW-0812">Transmembrane</keyword>
<dbReference type="Proteomes" id="UP000051835">
    <property type="component" value="Unassembled WGS sequence"/>
</dbReference>
<evidence type="ECO:0000256" key="1">
    <source>
        <dbReference type="SAM" id="Phobius"/>
    </source>
</evidence>
<dbReference type="EMBL" id="AZFC01000015">
    <property type="protein sequence ID" value="KRL48861.1"/>
    <property type="molecule type" value="Genomic_DNA"/>
</dbReference>
<feature type="transmembrane region" description="Helical" evidence="1">
    <location>
        <begin position="207"/>
        <end position="228"/>
    </location>
</feature>
<feature type="transmembrane region" description="Helical" evidence="1">
    <location>
        <begin position="21"/>
        <end position="39"/>
    </location>
</feature>
<keyword evidence="1" id="KW-0472">Membrane</keyword>
<feature type="transmembrane region" description="Helical" evidence="1">
    <location>
        <begin position="51"/>
        <end position="72"/>
    </location>
</feature>
<keyword evidence="1" id="KW-1133">Transmembrane helix</keyword>
<dbReference type="Pfam" id="PF12730">
    <property type="entry name" value="ABC2_membrane_4"/>
    <property type="match status" value="1"/>
</dbReference>
<proteinExistence type="predicted"/>
<accession>A0A0R1QVT2</accession>
<organism evidence="2 3">
    <name type="scientific">Levilactobacillus spicheri DSM 15429</name>
    <dbReference type="NCBI Taxonomy" id="1423805"/>
    <lineage>
        <taxon>Bacteria</taxon>
        <taxon>Bacillati</taxon>
        <taxon>Bacillota</taxon>
        <taxon>Bacilli</taxon>
        <taxon>Lactobacillales</taxon>
        <taxon>Lactobacillaceae</taxon>
        <taxon>Levilactobacillus</taxon>
    </lineage>
</organism>
<name>A0A0R1QVT2_9LACO</name>
<feature type="transmembrane region" description="Helical" evidence="1">
    <location>
        <begin position="99"/>
        <end position="123"/>
    </location>
</feature>